<dbReference type="Gene3D" id="3.40.50.1820">
    <property type="entry name" value="alpha/beta hydrolase"/>
    <property type="match status" value="1"/>
</dbReference>
<protein>
    <recommendedName>
        <fullName evidence="2">Esterase</fullName>
    </recommendedName>
</protein>
<organism evidence="1">
    <name type="scientific">Streptococcus infantis SK1302</name>
    <dbReference type="NCBI Taxonomy" id="871237"/>
    <lineage>
        <taxon>Bacteria</taxon>
        <taxon>Bacillati</taxon>
        <taxon>Bacillota</taxon>
        <taxon>Bacilli</taxon>
        <taxon>Lactobacillales</taxon>
        <taxon>Streptococcaceae</taxon>
        <taxon>Streptococcus</taxon>
    </lineage>
</organism>
<reference evidence="1" key="1">
    <citation type="submission" date="2010-09" db="EMBL/GenBank/DDBJ databases">
        <authorList>
            <person name="Daugherty S.C."/>
            <person name="Kilian M."/>
            <person name="Tettelin H."/>
        </authorList>
    </citation>
    <scope>NUCLEOTIDE SEQUENCE [LARGE SCALE GENOMIC DNA]</scope>
    <source>
        <strain evidence="1">SK1302</strain>
    </source>
</reference>
<evidence type="ECO:0008006" key="2">
    <source>
        <dbReference type="Google" id="ProtNLM"/>
    </source>
</evidence>
<dbReference type="InterPro" id="IPR029058">
    <property type="entry name" value="AB_hydrolase_fold"/>
</dbReference>
<proteinExistence type="predicted"/>
<accession>A0ABN0B3I1</accession>
<comment type="caution">
    <text evidence="1">The sequence shown here is derived from an EMBL/GenBank/DDBJ whole genome shotgun (WGS) entry which is preliminary data.</text>
</comment>
<evidence type="ECO:0000313" key="1">
    <source>
        <dbReference type="EMBL" id="EFO53714.1"/>
    </source>
</evidence>
<sequence length="106" mass="12217">MGVFSSANWLHQEAFDRYIERKKLLPDQRIFIYVGTEEADDTDKTLMAGNIKQAYIDSSLRYYHDLIAGGVQLENLSLKVQAGAIHHEVPWSENLPACLRFFAENW</sequence>
<name>A0ABN0B3I1_9STRE</name>
<gene>
    <name evidence="1" type="ORF">SIN_1580</name>
</gene>
<dbReference type="EMBL" id="AEDY01000098">
    <property type="protein sequence ID" value="EFO53714.1"/>
    <property type="molecule type" value="Genomic_DNA"/>
</dbReference>